<gene>
    <name evidence="1" type="ORF">QBC42DRAFT_144832</name>
</gene>
<sequence>WEEGDIAFLRPYDEYTPLETKELIEPTQGHRYGHMPVHATGHPVIILRRLSRHSSHVLVSTVSAYGSGSLTSGSYVAPWNNPRQRKHTANSFRSFEGCEIYRGPDALDRPALRLRHGGHLPKPETSWVNVQNAYVVPISVLSVFTKPRRGRSIVLLQMEQQSLQDLRSDMEQRCTRWAPLQMLLQSHEKKTAAS</sequence>
<proteinExistence type="predicted"/>
<protein>
    <submittedName>
        <fullName evidence="1">Uncharacterized protein</fullName>
    </submittedName>
</protein>
<reference evidence="1" key="1">
    <citation type="journal article" date="2023" name="Mol. Phylogenet. Evol.">
        <title>Genome-scale phylogeny and comparative genomics of the fungal order Sordariales.</title>
        <authorList>
            <person name="Hensen N."/>
            <person name="Bonometti L."/>
            <person name="Westerberg I."/>
            <person name="Brannstrom I.O."/>
            <person name="Guillou S."/>
            <person name="Cros-Aarteil S."/>
            <person name="Calhoun S."/>
            <person name="Haridas S."/>
            <person name="Kuo A."/>
            <person name="Mondo S."/>
            <person name="Pangilinan J."/>
            <person name="Riley R."/>
            <person name="LaButti K."/>
            <person name="Andreopoulos B."/>
            <person name="Lipzen A."/>
            <person name="Chen C."/>
            <person name="Yan M."/>
            <person name="Daum C."/>
            <person name="Ng V."/>
            <person name="Clum A."/>
            <person name="Steindorff A."/>
            <person name="Ohm R.A."/>
            <person name="Martin F."/>
            <person name="Silar P."/>
            <person name="Natvig D.O."/>
            <person name="Lalanne C."/>
            <person name="Gautier V."/>
            <person name="Ament-Velasquez S.L."/>
            <person name="Kruys A."/>
            <person name="Hutchinson M.I."/>
            <person name="Powell A.J."/>
            <person name="Barry K."/>
            <person name="Miller A.N."/>
            <person name="Grigoriev I.V."/>
            <person name="Debuchy R."/>
            <person name="Gladieux P."/>
            <person name="Hiltunen Thoren M."/>
            <person name="Johannesson H."/>
        </authorList>
    </citation>
    <scope>NUCLEOTIDE SEQUENCE</scope>
    <source>
        <strain evidence="1">PSN324</strain>
    </source>
</reference>
<reference evidence="1" key="2">
    <citation type="submission" date="2023-06" db="EMBL/GenBank/DDBJ databases">
        <authorList>
            <consortium name="Lawrence Berkeley National Laboratory"/>
            <person name="Mondo S.J."/>
            <person name="Hensen N."/>
            <person name="Bonometti L."/>
            <person name="Westerberg I."/>
            <person name="Brannstrom I.O."/>
            <person name="Guillou S."/>
            <person name="Cros-Aarteil S."/>
            <person name="Calhoun S."/>
            <person name="Haridas S."/>
            <person name="Kuo A."/>
            <person name="Pangilinan J."/>
            <person name="Riley R."/>
            <person name="Labutti K."/>
            <person name="Andreopoulos B."/>
            <person name="Lipzen A."/>
            <person name="Chen C."/>
            <person name="Yanf M."/>
            <person name="Daum C."/>
            <person name="Ng V."/>
            <person name="Clum A."/>
            <person name="Steindorff A."/>
            <person name="Ohm R."/>
            <person name="Martin F."/>
            <person name="Silar P."/>
            <person name="Natvig D."/>
            <person name="Lalanne C."/>
            <person name="Gautier V."/>
            <person name="Ament-Velasquez S.L."/>
            <person name="Kruys A."/>
            <person name="Hutchinson M.I."/>
            <person name="Powell A.J."/>
            <person name="Barry K."/>
            <person name="Miller A.N."/>
            <person name="Grigoriev I.V."/>
            <person name="Debuchy R."/>
            <person name="Gladieux P."/>
            <person name="Thoren M.H."/>
            <person name="Johannesson H."/>
        </authorList>
    </citation>
    <scope>NUCLEOTIDE SEQUENCE</scope>
    <source>
        <strain evidence="1">PSN324</strain>
    </source>
</reference>
<keyword evidence="2" id="KW-1185">Reference proteome</keyword>
<feature type="non-terminal residue" evidence="1">
    <location>
        <position position="194"/>
    </location>
</feature>
<accession>A0AAV9HZK7</accession>
<dbReference type="Proteomes" id="UP001321749">
    <property type="component" value="Unassembled WGS sequence"/>
</dbReference>
<evidence type="ECO:0000313" key="2">
    <source>
        <dbReference type="Proteomes" id="UP001321749"/>
    </source>
</evidence>
<organism evidence="1 2">
    <name type="scientific">Cladorrhinum samala</name>
    <dbReference type="NCBI Taxonomy" id="585594"/>
    <lineage>
        <taxon>Eukaryota</taxon>
        <taxon>Fungi</taxon>
        <taxon>Dikarya</taxon>
        <taxon>Ascomycota</taxon>
        <taxon>Pezizomycotina</taxon>
        <taxon>Sordariomycetes</taxon>
        <taxon>Sordariomycetidae</taxon>
        <taxon>Sordariales</taxon>
        <taxon>Podosporaceae</taxon>
        <taxon>Cladorrhinum</taxon>
    </lineage>
</organism>
<name>A0AAV9HZK7_9PEZI</name>
<comment type="caution">
    <text evidence="1">The sequence shown here is derived from an EMBL/GenBank/DDBJ whole genome shotgun (WGS) entry which is preliminary data.</text>
</comment>
<dbReference type="EMBL" id="MU864932">
    <property type="protein sequence ID" value="KAK4466300.1"/>
    <property type="molecule type" value="Genomic_DNA"/>
</dbReference>
<dbReference type="AlphaFoldDB" id="A0AAV9HZK7"/>
<evidence type="ECO:0000313" key="1">
    <source>
        <dbReference type="EMBL" id="KAK4466300.1"/>
    </source>
</evidence>
<feature type="non-terminal residue" evidence="1">
    <location>
        <position position="1"/>
    </location>
</feature>